<dbReference type="InParanoid" id="A0A165LD94"/>
<evidence type="ECO:0000313" key="4">
    <source>
        <dbReference type="EMBL" id="KZV97708.1"/>
    </source>
</evidence>
<dbReference type="AlphaFoldDB" id="A0A165LD94"/>
<proteinExistence type="predicted"/>
<feature type="compositionally biased region" description="Low complexity" evidence="1">
    <location>
        <begin position="157"/>
        <end position="172"/>
    </location>
</feature>
<keyword evidence="2" id="KW-0472">Membrane</keyword>
<gene>
    <name evidence="4" type="ORF">EXIGLDRAFT_746983</name>
</gene>
<feature type="signal peptide" evidence="3">
    <location>
        <begin position="1"/>
        <end position="19"/>
    </location>
</feature>
<dbReference type="Proteomes" id="UP000077266">
    <property type="component" value="Unassembled WGS sequence"/>
</dbReference>
<reference evidence="4 5" key="1">
    <citation type="journal article" date="2016" name="Mol. Biol. Evol.">
        <title>Comparative Genomics of Early-Diverging Mushroom-Forming Fungi Provides Insights into the Origins of Lignocellulose Decay Capabilities.</title>
        <authorList>
            <person name="Nagy L.G."/>
            <person name="Riley R."/>
            <person name="Tritt A."/>
            <person name="Adam C."/>
            <person name="Daum C."/>
            <person name="Floudas D."/>
            <person name="Sun H."/>
            <person name="Yadav J.S."/>
            <person name="Pangilinan J."/>
            <person name="Larsson K.H."/>
            <person name="Matsuura K."/>
            <person name="Barry K."/>
            <person name="Labutti K."/>
            <person name="Kuo R."/>
            <person name="Ohm R.A."/>
            <person name="Bhattacharya S.S."/>
            <person name="Shirouzu T."/>
            <person name="Yoshinaga Y."/>
            <person name="Martin F.M."/>
            <person name="Grigoriev I.V."/>
            <person name="Hibbett D.S."/>
        </authorList>
    </citation>
    <scope>NUCLEOTIDE SEQUENCE [LARGE SCALE GENOMIC DNA]</scope>
    <source>
        <strain evidence="4 5">HHB12029</strain>
    </source>
</reference>
<keyword evidence="2" id="KW-0812">Transmembrane</keyword>
<evidence type="ECO:0000256" key="3">
    <source>
        <dbReference type="SAM" id="SignalP"/>
    </source>
</evidence>
<evidence type="ECO:0008006" key="6">
    <source>
        <dbReference type="Google" id="ProtNLM"/>
    </source>
</evidence>
<dbReference type="CDD" id="cd12087">
    <property type="entry name" value="TM_EGFR-like"/>
    <property type="match status" value="1"/>
</dbReference>
<protein>
    <recommendedName>
        <fullName evidence="6">Mid2 domain-containing protein</fullName>
    </recommendedName>
</protein>
<evidence type="ECO:0000256" key="1">
    <source>
        <dbReference type="SAM" id="MobiDB-lite"/>
    </source>
</evidence>
<name>A0A165LD94_EXIGL</name>
<feature type="region of interest" description="Disordered" evidence="1">
    <location>
        <begin position="150"/>
        <end position="172"/>
    </location>
</feature>
<keyword evidence="2" id="KW-1133">Transmembrane helix</keyword>
<dbReference type="EMBL" id="KV425927">
    <property type="protein sequence ID" value="KZV97708.1"/>
    <property type="molecule type" value="Genomic_DNA"/>
</dbReference>
<dbReference type="PROSITE" id="PS51257">
    <property type="entry name" value="PROKAR_LIPOPROTEIN"/>
    <property type="match status" value="1"/>
</dbReference>
<keyword evidence="3" id="KW-0732">Signal</keyword>
<feature type="chain" id="PRO_5007861586" description="Mid2 domain-containing protein" evidence="3">
    <location>
        <begin position="20"/>
        <end position="267"/>
    </location>
</feature>
<organism evidence="4 5">
    <name type="scientific">Exidia glandulosa HHB12029</name>
    <dbReference type="NCBI Taxonomy" id="1314781"/>
    <lineage>
        <taxon>Eukaryota</taxon>
        <taxon>Fungi</taxon>
        <taxon>Dikarya</taxon>
        <taxon>Basidiomycota</taxon>
        <taxon>Agaricomycotina</taxon>
        <taxon>Agaricomycetes</taxon>
        <taxon>Auriculariales</taxon>
        <taxon>Exidiaceae</taxon>
        <taxon>Exidia</taxon>
    </lineage>
</organism>
<evidence type="ECO:0000256" key="2">
    <source>
        <dbReference type="SAM" id="Phobius"/>
    </source>
</evidence>
<feature type="transmembrane region" description="Helical" evidence="2">
    <location>
        <begin position="180"/>
        <end position="206"/>
    </location>
</feature>
<accession>A0A165LD94</accession>
<keyword evidence="5" id="KW-1185">Reference proteome</keyword>
<evidence type="ECO:0000313" key="5">
    <source>
        <dbReference type="Proteomes" id="UP000077266"/>
    </source>
</evidence>
<sequence length="267" mass="29136">MSRYLLALSIASLFTACFPYEVTRTVDDIAWQGLGPRFNSWLVVADGPPYPDCMNAYIVLGWSARLEFSFTGIGLAVWAAATQDDKTVFILNGQQRLITPPAKPQLQCGNVAEWTSLDPSSAHNLTITTPDDAQTMPSISYLVIQMPVNGSESTTDSAESTPSMTSSPASSPFQHRAVQVPVGIIAGSTVGGVAFLAVLFGVAFYFCRRRRARPELEHDAHIHPWGSSSDPQSSVSPHMSALNDAQKAFVFITVREMVIVYRNKSQY</sequence>